<protein>
    <submittedName>
        <fullName evidence="2">Genomic scaffold, ProqFM164S01</fullName>
    </submittedName>
</protein>
<feature type="region of interest" description="Disordered" evidence="1">
    <location>
        <begin position="1"/>
        <end position="56"/>
    </location>
</feature>
<feature type="compositionally biased region" description="Polar residues" evidence="1">
    <location>
        <begin position="41"/>
        <end position="56"/>
    </location>
</feature>
<evidence type="ECO:0000256" key="1">
    <source>
        <dbReference type="SAM" id="MobiDB-lite"/>
    </source>
</evidence>
<keyword evidence="3" id="KW-1185">Reference proteome</keyword>
<evidence type="ECO:0000313" key="2">
    <source>
        <dbReference type="EMBL" id="CDM26199.1"/>
    </source>
</evidence>
<proteinExistence type="predicted"/>
<reference evidence="2" key="1">
    <citation type="journal article" date="2014" name="Nat. Commun.">
        <title>Multiple recent horizontal transfers of a large genomic region in cheese making fungi.</title>
        <authorList>
            <person name="Cheeseman K."/>
            <person name="Ropars J."/>
            <person name="Renault P."/>
            <person name="Dupont J."/>
            <person name="Gouzy J."/>
            <person name="Branca A."/>
            <person name="Abraham A.L."/>
            <person name="Ceppi M."/>
            <person name="Conseiller E."/>
            <person name="Debuchy R."/>
            <person name="Malagnac F."/>
            <person name="Goarin A."/>
            <person name="Silar P."/>
            <person name="Lacoste S."/>
            <person name="Sallet E."/>
            <person name="Bensimon A."/>
            <person name="Giraud T."/>
            <person name="Brygoo Y."/>
        </authorList>
    </citation>
    <scope>NUCLEOTIDE SEQUENCE [LARGE SCALE GENOMIC DNA]</scope>
    <source>
        <strain evidence="2">FM164</strain>
    </source>
</reference>
<name>W6PW76_PENRF</name>
<dbReference type="Proteomes" id="UP000030686">
    <property type="component" value="Unassembled WGS sequence"/>
</dbReference>
<accession>W6PW76</accession>
<sequence>MAPSTRQQSRGNTELPENQPRSGDETETTGTEQTEPQTQGNITNPPEVTAETTRLI</sequence>
<gene>
    <name evidence="2" type="ORF">PROQFM164_S01g000008</name>
</gene>
<feature type="compositionally biased region" description="Low complexity" evidence="1">
    <location>
        <begin position="28"/>
        <end position="40"/>
    </location>
</feature>
<dbReference type="AlphaFoldDB" id="W6PW76"/>
<dbReference type="EMBL" id="HG792015">
    <property type="protein sequence ID" value="CDM26199.1"/>
    <property type="molecule type" value="Genomic_DNA"/>
</dbReference>
<organism evidence="2 3">
    <name type="scientific">Penicillium roqueforti (strain FM164)</name>
    <dbReference type="NCBI Taxonomy" id="1365484"/>
    <lineage>
        <taxon>Eukaryota</taxon>
        <taxon>Fungi</taxon>
        <taxon>Dikarya</taxon>
        <taxon>Ascomycota</taxon>
        <taxon>Pezizomycotina</taxon>
        <taxon>Eurotiomycetes</taxon>
        <taxon>Eurotiomycetidae</taxon>
        <taxon>Eurotiales</taxon>
        <taxon>Aspergillaceae</taxon>
        <taxon>Penicillium</taxon>
    </lineage>
</organism>
<feature type="compositionally biased region" description="Polar residues" evidence="1">
    <location>
        <begin position="1"/>
        <end position="21"/>
    </location>
</feature>
<evidence type="ECO:0000313" key="3">
    <source>
        <dbReference type="Proteomes" id="UP000030686"/>
    </source>
</evidence>